<dbReference type="PANTHER" id="PTHR45986:SF1">
    <property type="entry name" value="ZINC FINGER MATRIN-TYPE PROTEIN 2"/>
    <property type="match status" value="1"/>
</dbReference>
<dbReference type="SMART" id="SM00451">
    <property type="entry name" value="ZnF_U1"/>
    <property type="match status" value="1"/>
</dbReference>
<dbReference type="InterPro" id="IPR022755">
    <property type="entry name" value="Znf_C2H2_jaz"/>
</dbReference>
<comment type="subcellular location">
    <subcellularLocation>
        <location evidence="1">Nucleus</location>
    </subcellularLocation>
</comment>
<reference evidence="8" key="2">
    <citation type="journal article" date="2022" name="Proc. Natl. Acad. Sci. U.S.A.">
        <title>Diploid-dominant life cycles characterize the early evolution of Fungi.</title>
        <authorList>
            <person name="Amses K.R."/>
            <person name="Simmons D.R."/>
            <person name="Longcore J.E."/>
            <person name="Mondo S.J."/>
            <person name="Seto K."/>
            <person name="Jeronimo G.H."/>
            <person name="Bonds A.E."/>
            <person name="Quandt C.A."/>
            <person name="Davis W.J."/>
            <person name="Chang Y."/>
            <person name="Federici B.A."/>
            <person name="Kuo A."/>
            <person name="LaButti K."/>
            <person name="Pangilinan J."/>
            <person name="Andreopoulos W."/>
            <person name="Tritt A."/>
            <person name="Riley R."/>
            <person name="Hundley H."/>
            <person name="Johnson J."/>
            <person name="Lipzen A."/>
            <person name="Barry K."/>
            <person name="Lang B.F."/>
            <person name="Cuomo C.A."/>
            <person name="Buchler N.E."/>
            <person name="Grigoriev I.V."/>
            <person name="Spatafora J.W."/>
            <person name="Stajich J.E."/>
            <person name="James T.Y."/>
        </authorList>
    </citation>
    <scope>NUCLEOTIDE SEQUENCE</scope>
    <source>
        <strain evidence="8">AG</strain>
    </source>
</reference>
<feature type="compositionally biased region" description="Gly residues" evidence="6">
    <location>
        <begin position="221"/>
        <end position="230"/>
    </location>
</feature>
<dbReference type="GeneID" id="75911308"/>
<evidence type="ECO:0000313" key="9">
    <source>
        <dbReference type="Proteomes" id="UP001206595"/>
    </source>
</evidence>
<protein>
    <recommendedName>
        <fullName evidence="7">Matrin-type domain-containing protein</fullName>
    </recommendedName>
</protein>
<keyword evidence="2" id="KW-0479">Metal-binding</keyword>
<evidence type="ECO:0000256" key="6">
    <source>
        <dbReference type="SAM" id="MobiDB-lite"/>
    </source>
</evidence>
<evidence type="ECO:0000256" key="5">
    <source>
        <dbReference type="ARBA" id="ARBA00023242"/>
    </source>
</evidence>
<dbReference type="InterPro" id="IPR040107">
    <property type="entry name" value="Snu23"/>
</dbReference>
<feature type="compositionally biased region" description="Basic residues" evidence="6">
    <location>
        <begin position="181"/>
        <end position="190"/>
    </location>
</feature>
<dbReference type="RefSeq" id="XP_051448276.1">
    <property type="nucleotide sequence ID" value="XM_051585960.1"/>
</dbReference>
<keyword evidence="3" id="KW-0863">Zinc-finger</keyword>
<dbReference type="AlphaFoldDB" id="A0AAD5EH60"/>
<dbReference type="FunFam" id="3.30.160.60:FF:000491">
    <property type="entry name" value="zinc finger matrin-type protein 2-like"/>
    <property type="match status" value="1"/>
</dbReference>
<feature type="compositionally biased region" description="Basic and acidic residues" evidence="6">
    <location>
        <begin position="16"/>
        <end position="49"/>
    </location>
</feature>
<organism evidence="8 9">
    <name type="scientific">Umbelopsis ramanniana AG</name>
    <dbReference type="NCBI Taxonomy" id="1314678"/>
    <lineage>
        <taxon>Eukaryota</taxon>
        <taxon>Fungi</taxon>
        <taxon>Fungi incertae sedis</taxon>
        <taxon>Mucoromycota</taxon>
        <taxon>Mucoromycotina</taxon>
        <taxon>Umbelopsidomycetes</taxon>
        <taxon>Umbelopsidales</taxon>
        <taxon>Umbelopsidaceae</taxon>
        <taxon>Umbelopsis</taxon>
    </lineage>
</organism>
<dbReference type="GO" id="GO:0003676">
    <property type="term" value="F:nucleic acid binding"/>
    <property type="evidence" value="ECO:0007669"/>
    <property type="project" value="InterPro"/>
</dbReference>
<proteinExistence type="predicted"/>
<dbReference type="EMBL" id="MU620896">
    <property type="protein sequence ID" value="KAI8583272.1"/>
    <property type="molecule type" value="Genomic_DNA"/>
</dbReference>
<evidence type="ECO:0000259" key="7">
    <source>
        <dbReference type="PROSITE" id="PS50171"/>
    </source>
</evidence>
<evidence type="ECO:0000256" key="4">
    <source>
        <dbReference type="ARBA" id="ARBA00022833"/>
    </source>
</evidence>
<keyword evidence="9" id="KW-1185">Reference proteome</keyword>
<gene>
    <name evidence="8" type="ORF">K450DRAFT_222793</name>
</gene>
<dbReference type="PROSITE" id="PS50171">
    <property type="entry name" value="ZF_MATRIN"/>
    <property type="match status" value="1"/>
</dbReference>
<evidence type="ECO:0000256" key="1">
    <source>
        <dbReference type="ARBA" id="ARBA00004123"/>
    </source>
</evidence>
<feature type="compositionally biased region" description="Basic and acidic residues" evidence="6">
    <location>
        <begin position="158"/>
        <end position="180"/>
    </location>
</feature>
<dbReference type="GO" id="GO:0005681">
    <property type="term" value="C:spliceosomal complex"/>
    <property type="evidence" value="ECO:0007669"/>
    <property type="project" value="InterPro"/>
</dbReference>
<evidence type="ECO:0000256" key="2">
    <source>
        <dbReference type="ARBA" id="ARBA00022723"/>
    </source>
</evidence>
<reference evidence="8" key="1">
    <citation type="submission" date="2021-06" db="EMBL/GenBank/DDBJ databases">
        <authorList>
            <consortium name="DOE Joint Genome Institute"/>
            <person name="Mondo S.J."/>
            <person name="Amses K.R."/>
            <person name="Simmons D.R."/>
            <person name="Longcore J.E."/>
            <person name="Seto K."/>
            <person name="Alves G.H."/>
            <person name="Bonds A.E."/>
            <person name="Quandt C.A."/>
            <person name="Davis W.J."/>
            <person name="Chang Y."/>
            <person name="Letcher P.M."/>
            <person name="Powell M.J."/>
            <person name="Kuo A."/>
            <person name="Labutti K."/>
            <person name="Pangilinan J."/>
            <person name="Andreopoulos W."/>
            <person name="Tritt A."/>
            <person name="Riley R."/>
            <person name="Hundley H."/>
            <person name="Johnson J."/>
            <person name="Lipzen A."/>
            <person name="Barry K."/>
            <person name="Berbee M.L."/>
            <person name="Buchler N.E."/>
            <person name="Grigoriev I.V."/>
            <person name="Spatafora J.W."/>
            <person name="Stajich J.E."/>
            <person name="James T.Y."/>
        </authorList>
    </citation>
    <scope>NUCLEOTIDE SEQUENCE</scope>
    <source>
        <strain evidence="8">AG</strain>
    </source>
</reference>
<feature type="region of interest" description="Disordered" evidence="6">
    <location>
        <begin position="151"/>
        <end position="230"/>
    </location>
</feature>
<dbReference type="Pfam" id="PF12171">
    <property type="entry name" value="zf-C2H2_jaz"/>
    <property type="match status" value="1"/>
</dbReference>
<feature type="compositionally biased region" description="Basic and acidic residues" evidence="6">
    <location>
        <begin position="191"/>
        <end position="204"/>
    </location>
</feature>
<dbReference type="GO" id="GO:0000398">
    <property type="term" value="P:mRNA splicing, via spliceosome"/>
    <property type="evidence" value="ECO:0007669"/>
    <property type="project" value="InterPro"/>
</dbReference>
<dbReference type="InterPro" id="IPR036236">
    <property type="entry name" value="Znf_C2H2_sf"/>
</dbReference>
<evidence type="ECO:0000256" key="3">
    <source>
        <dbReference type="ARBA" id="ARBA00022771"/>
    </source>
</evidence>
<dbReference type="Proteomes" id="UP001206595">
    <property type="component" value="Unassembled WGS sequence"/>
</dbReference>
<dbReference type="PANTHER" id="PTHR45986">
    <property type="entry name" value="ZINC FINGER MATRIN-TYPE PROTEIN 2"/>
    <property type="match status" value="1"/>
</dbReference>
<dbReference type="GO" id="GO:0008270">
    <property type="term" value="F:zinc ion binding"/>
    <property type="evidence" value="ECO:0007669"/>
    <property type="project" value="UniProtKB-KW"/>
</dbReference>
<dbReference type="InterPro" id="IPR000690">
    <property type="entry name" value="Matrin/U1-C_Znf_C2H2"/>
</dbReference>
<name>A0AAD5EH60_UMBRA</name>
<dbReference type="InterPro" id="IPR003604">
    <property type="entry name" value="Matrin/U1-like-C_Znf_C2H2"/>
</dbReference>
<dbReference type="GO" id="GO:0046540">
    <property type="term" value="C:U4/U6 x U5 tri-snRNP complex"/>
    <property type="evidence" value="ECO:0007669"/>
    <property type="project" value="TreeGrafter"/>
</dbReference>
<keyword evidence="4" id="KW-0862">Zinc</keyword>
<feature type="region of interest" description="Disordered" evidence="6">
    <location>
        <begin position="1"/>
        <end position="67"/>
    </location>
</feature>
<evidence type="ECO:0000313" key="8">
    <source>
        <dbReference type="EMBL" id="KAI8583272.1"/>
    </source>
</evidence>
<sequence length="230" mass="25594">MASNSGFYGSGTGKDTTFRRTWNKEEYAAKAKEREAADKLAEENEDRKAKGLKPKYQRTSTPAQPQRELLKARDEKIVLDANLNKTQVVSVGAAGPASKQPGFYCKACDCVVKDSTNYLDHINGKKHQKNLGMSMKVERASVDSVKERLAALKRKKEQPKEEYDLDARIEARQREEDEAKRRKKERKKAKKEAPAGDSSEKDAAQGDQAATEEDEMAKLMGFGGFGSSKA</sequence>
<feature type="domain" description="Matrin-type" evidence="7">
    <location>
        <begin position="103"/>
        <end position="133"/>
    </location>
</feature>
<keyword evidence="5" id="KW-0539">Nucleus</keyword>
<accession>A0AAD5EH60</accession>
<dbReference type="SUPFAM" id="SSF57667">
    <property type="entry name" value="beta-beta-alpha zinc fingers"/>
    <property type="match status" value="1"/>
</dbReference>
<comment type="caution">
    <text evidence="8">The sequence shown here is derived from an EMBL/GenBank/DDBJ whole genome shotgun (WGS) entry which is preliminary data.</text>
</comment>
<dbReference type="Gene3D" id="3.30.160.60">
    <property type="entry name" value="Classic Zinc Finger"/>
    <property type="match status" value="1"/>
</dbReference>